<evidence type="ECO:0000313" key="1">
    <source>
        <dbReference type="EMBL" id="ADD95755.1"/>
    </source>
</evidence>
<protein>
    <submittedName>
        <fullName evidence="1">Uncharacterized protein</fullName>
    </submittedName>
</protein>
<sequence length="134" mass="15106">MGERELLRMGFVPQSVTQSVLKQQNRVKKMKDLTRSVLAHPHLPKLFAAQTELCKAFRGGQAAVAAVRVEKKSLATGKWDLLMEEWDEPTTHFPGGCDTRFIFDVEEATTVRFRGWIVPLEEGVPIRSSAKPLE</sequence>
<name>D6PJ54_9ZZZZ</name>
<proteinExistence type="predicted"/>
<dbReference type="EMBL" id="GU943094">
    <property type="protein sequence ID" value="ADD95755.1"/>
    <property type="molecule type" value="Genomic_DNA"/>
</dbReference>
<organism evidence="1">
    <name type="scientific">uncultured organism MedDCM-OCT-S08-C169</name>
    <dbReference type="NCBI Taxonomy" id="743633"/>
    <lineage>
        <taxon>unclassified sequences</taxon>
        <taxon>environmental samples</taxon>
    </lineage>
</organism>
<dbReference type="AlphaFoldDB" id="D6PJ54"/>
<reference evidence="1" key="1">
    <citation type="journal article" date="2010" name="ISME J.">
        <title>Metagenome of the Mediterranean deep chlorophyll maximum studied by direct and fosmid library 454 pyrosequencing.</title>
        <authorList>
            <person name="Ghai R."/>
            <person name="Martin-Cuadrado A.B."/>
            <person name="Molto A.G."/>
            <person name="Heredia I.G."/>
            <person name="Cabrera R."/>
            <person name="Martin J."/>
            <person name="Verdu M."/>
            <person name="Deschamps P."/>
            <person name="Moreira D."/>
            <person name="Lopez-Garcia P."/>
            <person name="Mira A."/>
            <person name="Rodriguez-Valera F."/>
        </authorList>
    </citation>
    <scope>NUCLEOTIDE SEQUENCE</scope>
</reference>
<accession>D6PJ54</accession>